<dbReference type="EC" id="1.14.11.55" evidence="10"/>
<comment type="cofactor">
    <cofactor evidence="1">
        <name>Fe(2+)</name>
        <dbReference type="ChEBI" id="CHEBI:29033"/>
    </cofactor>
</comment>
<comment type="subunit">
    <text evidence="4">Homodimer.</text>
</comment>
<dbReference type="Proteomes" id="UP000244338">
    <property type="component" value="Unassembled WGS sequence"/>
</dbReference>
<proteinExistence type="inferred from homology"/>
<comment type="caution">
    <text evidence="11">The sequence shown here is derived from an EMBL/GenBank/DDBJ whole genome shotgun (WGS) entry which is preliminary data.</text>
</comment>
<comment type="similarity">
    <text evidence="3">Belongs to the PhyH family. EctD subfamily.</text>
</comment>
<reference evidence="12" key="1">
    <citation type="journal article" date="2018" name="Sci. Rep.">
        <title>Lignite coal burning seam in the remote Altai Mountains harbors a hydrogen-driven thermophilic microbial community.</title>
        <authorList>
            <person name="Kadnikov V.V."/>
            <person name="Mardanov A.V."/>
            <person name="Ivasenko D.A."/>
            <person name="Antsiferov D.V."/>
            <person name="Beletsky A.V."/>
            <person name="Karnachuk O.V."/>
            <person name="Ravin N.V."/>
        </authorList>
    </citation>
    <scope>NUCLEOTIDE SEQUENCE [LARGE SCALE GENOMIC DNA]</scope>
</reference>
<comment type="function">
    <text evidence="2">Involved in the biosynthesis of 5-hydroxyectoine, called compatible solute, which helps organisms to survive extreme osmotic stress by acting as a highly soluble organic osmolyte. Catalyzes the 2-oxoglutarate-dependent selective hydroxylation of L-ectoine to yield (4S,5S)-5-hydroxyectoine.</text>
</comment>
<dbReference type="Gene3D" id="2.60.120.620">
    <property type="entry name" value="q2cbj1_9rhob like domain"/>
    <property type="match status" value="1"/>
</dbReference>
<keyword evidence="6" id="KW-0223">Dioxygenase</keyword>
<evidence type="ECO:0000256" key="10">
    <source>
        <dbReference type="NCBIfam" id="TIGR02408"/>
    </source>
</evidence>
<dbReference type="PANTHER" id="PTHR20883:SF48">
    <property type="entry name" value="ECTOINE DIOXYGENASE"/>
    <property type="match status" value="1"/>
</dbReference>
<name>A0A2R6Y294_9BACL</name>
<evidence type="ECO:0000256" key="3">
    <source>
        <dbReference type="ARBA" id="ARBA00007851"/>
    </source>
</evidence>
<dbReference type="GO" id="GO:0016706">
    <property type="term" value="F:2-oxoglutarate-dependent dioxygenase activity"/>
    <property type="evidence" value="ECO:0007669"/>
    <property type="project" value="InterPro"/>
</dbReference>
<evidence type="ECO:0000256" key="5">
    <source>
        <dbReference type="ARBA" id="ARBA00022723"/>
    </source>
</evidence>
<dbReference type="InterPro" id="IPR008775">
    <property type="entry name" value="Phytyl_CoA_dOase-like"/>
</dbReference>
<protein>
    <recommendedName>
        <fullName evidence="10">Ectoine hydroxylase</fullName>
        <ecNumber evidence="10">1.14.11.55</ecNumber>
    </recommendedName>
</protein>
<accession>A0A2R6Y294</accession>
<organism evidence="11 12">
    <name type="scientific">Candidatus Carbonibacillus altaicus</name>
    <dbReference type="NCBI Taxonomy" id="2163959"/>
    <lineage>
        <taxon>Bacteria</taxon>
        <taxon>Bacillati</taxon>
        <taxon>Bacillota</taxon>
        <taxon>Bacilli</taxon>
        <taxon>Bacillales</taxon>
        <taxon>Candidatus Carbonibacillus</taxon>
    </lineage>
</organism>
<dbReference type="SUPFAM" id="SSF51197">
    <property type="entry name" value="Clavaminate synthase-like"/>
    <property type="match status" value="1"/>
</dbReference>
<dbReference type="AlphaFoldDB" id="A0A2R6Y294"/>
<sequence length="295" mass="34074">MSQTTSLEQDLYPSRIQDRPQWIPRHDPVVYGTVDDGPLDQGQLHFYEKNGYLLFESLFSAGEVERMREALRQAWNAYKTSDEDYVVREPNSDTIRSIFRVHKNNPVFREIAYDDRIVSRVRQILGSDVMIHQSRINYKSGFHGKEFYWHSDFETWHVEDGMPRMRALSVSIALEDNYPFNGPLMLIPGSHHVFISCVGKTPEAHYKTSLKKQMYGVPDEESLRRLVQEHGIDTALGNAGSVLFFDANIMHGSNGNITPFPRSNVFIVYNSVDNRLVQPFSGLERRPVYLAERDD</sequence>
<dbReference type="Pfam" id="PF05721">
    <property type="entry name" value="PhyH"/>
    <property type="match status" value="1"/>
</dbReference>
<evidence type="ECO:0000256" key="6">
    <source>
        <dbReference type="ARBA" id="ARBA00022964"/>
    </source>
</evidence>
<dbReference type="EMBL" id="PEBX01000018">
    <property type="protein sequence ID" value="PTQ56804.1"/>
    <property type="molecule type" value="Genomic_DNA"/>
</dbReference>
<evidence type="ECO:0000313" key="11">
    <source>
        <dbReference type="EMBL" id="PTQ56804.1"/>
    </source>
</evidence>
<dbReference type="GO" id="GO:0005506">
    <property type="term" value="F:iron ion binding"/>
    <property type="evidence" value="ECO:0007669"/>
    <property type="project" value="UniProtKB-ARBA"/>
</dbReference>
<gene>
    <name evidence="11" type="ORF">BSOLF_2606</name>
</gene>
<dbReference type="PANTHER" id="PTHR20883">
    <property type="entry name" value="PHYTANOYL-COA DIOXYGENASE DOMAIN CONTAINING 1"/>
    <property type="match status" value="1"/>
</dbReference>
<evidence type="ECO:0000256" key="7">
    <source>
        <dbReference type="ARBA" id="ARBA00023002"/>
    </source>
</evidence>
<dbReference type="NCBIfam" id="TIGR02408">
    <property type="entry name" value="ectoine_ThpD"/>
    <property type="match status" value="1"/>
</dbReference>
<evidence type="ECO:0000256" key="2">
    <source>
        <dbReference type="ARBA" id="ARBA00004063"/>
    </source>
</evidence>
<keyword evidence="7" id="KW-0560">Oxidoreductase</keyword>
<comment type="catalytic activity">
    <reaction evidence="9">
        <text>L-ectoine + 2-oxoglutarate + O2 = 5-hydroxyectoine + succinate + CO2</text>
        <dbReference type="Rhea" id="RHEA:45740"/>
        <dbReference type="ChEBI" id="CHEBI:15379"/>
        <dbReference type="ChEBI" id="CHEBI:16526"/>
        <dbReference type="ChEBI" id="CHEBI:16810"/>
        <dbReference type="ChEBI" id="CHEBI:30031"/>
        <dbReference type="ChEBI" id="CHEBI:58515"/>
        <dbReference type="ChEBI" id="CHEBI:85413"/>
        <dbReference type="EC" id="1.14.11.55"/>
    </reaction>
</comment>
<keyword evidence="8" id="KW-0408">Iron</keyword>
<dbReference type="InterPro" id="IPR012774">
    <property type="entry name" value="EctD"/>
</dbReference>
<evidence type="ECO:0000313" key="12">
    <source>
        <dbReference type="Proteomes" id="UP000244338"/>
    </source>
</evidence>
<evidence type="ECO:0000256" key="8">
    <source>
        <dbReference type="ARBA" id="ARBA00023004"/>
    </source>
</evidence>
<evidence type="ECO:0000256" key="9">
    <source>
        <dbReference type="ARBA" id="ARBA00049228"/>
    </source>
</evidence>
<keyword evidence="5" id="KW-0479">Metal-binding</keyword>
<evidence type="ECO:0000256" key="1">
    <source>
        <dbReference type="ARBA" id="ARBA00001954"/>
    </source>
</evidence>
<evidence type="ECO:0000256" key="4">
    <source>
        <dbReference type="ARBA" id="ARBA00011738"/>
    </source>
</evidence>